<feature type="domain" description="N-acetyltransferase" evidence="4">
    <location>
        <begin position="232"/>
        <end position="387"/>
    </location>
</feature>
<dbReference type="SUPFAM" id="SSF55729">
    <property type="entry name" value="Acyl-CoA N-acyltransferases (Nat)"/>
    <property type="match status" value="1"/>
</dbReference>
<dbReference type="PANTHER" id="PTHR30602">
    <property type="entry name" value="AMINO-ACID ACETYLTRANSFERASE"/>
    <property type="match status" value="1"/>
</dbReference>
<keyword evidence="1 5" id="KW-0808">Transferase</keyword>
<evidence type="ECO:0000313" key="6">
    <source>
        <dbReference type="Proteomes" id="UP000313849"/>
    </source>
</evidence>
<feature type="region of interest" description="Disordered" evidence="3">
    <location>
        <begin position="1"/>
        <end position="26"/>
    </location>
</feature>
<evidence type="ECO:0000256" key="3">
    <source>
        <dbReference type="SAM" id="MobiDB-lite"/>
    </source>
</evidence>
<dbReference type="GO" id="GO:0006526">
    <property type="term" value="P:L-arginine biosynthetic process"/>
    <property type="evidence" value="ECO:0007669"/>
    <property type="project" value="InterPro"/>
</dbReference>
<protein>
    <submittedName>
        <fullName evidence="5">GNAT family N-acetyltransferase</fullName>
    </submittedName>
</protein>
<dbReference type="Pfam" id="PF00583">
    <property type="entry name" value="Acetyltransf_1"/>
    <property type="match status" value="1"/>
</dbReference>
<reference evidence="5 6" key="1">
    <citation type="submission" date="2019-06" db="EMBL/GenBank/DDBJ databases">
        <title>Draft genome sequence of Miniimonas arenae KCTC 19750T isolated from sea sand.</title>
        <authorList>
            <person name="Park S.-J."/>
        </authorList>
    </citation>
    <scope>NUCLEOTIDE SEQUENCE [LARGE SCALE GENOMIC DNA]</scope>
    <source>
        <strain evidence="5 6">KCTC 19750</strain>
    </source>
</reference>
<sequence length="388" mass="40569">MSSDPLPVAPRPVPPRPEVPAATVDPDPIPAAERAFFLAEFRGVTIVVSVPVLDEEAAAAIARTVRGFAAGDTRFILVVEHHAAAGDLRAALDAVGVGSAVASTPRVWDERSLAELWIAVADHGVLVAVAEPDGVAETAGLLASGVRAAKVVLTDPRGGWGDPPRSFADLRTLHDELARELDGRGDPHLLPAAERALRGGAYSVNLCRAADLERELFTFDGAGTVLTLGGYVRLEDLRVDDLPVVEALVAQGVADGVLKPRTRAEVARMAVGGLGARVARTGHLAGVVGLETEAYGGQGLGEVSGLITVSAFSGAGAGGMLLEGLLERAREAGLRALFAVTVSAPAAEFFARRGYREVPRDAVPDAKWRGYDPGRLAVARCFWRDVEV</sequence>
<dbReference type="RefSeq" id="WP_108718180.1">
    <property type="nucleotide sequence ID" value="NZ_VENP01000061.1"/>
</dbReference>
<evidence type="ECO:0000259" key="4">
    <source>
        <dbReference type="PROSITE" id="PS51186"/>
    </source>
</evidence>
<evidence type="ECO:0000256" key="2">
    <source>
        <dbReference type="ARBA" id="ARBA00023315"/>
    </source>
</evidence>
<dbReference type="AlphaFoldDB" id="A0A5C5B836"/>
<gene>
    <name evidence="5" type="ORF">FH969_12895</name>
</gene>
<organism evidence="5 6">
    <name type="scientific">Miniimonas arenae</name>
    <dbReference type="NCBI Taxonomy" id="676201"/>
    <lineage>
        <taxon>Bacteria</taxon>
        <taxon>Bacillati</taxon>
        <taxon>Actinomycetota</taxon>
        <taxon>Actinomycetes</taxon>
        <taxon>Micrococcales</taxon>
        <taxon>Beutenbergiaceae</taxon>
        <taxon>Miniimonas</taxon>
    </lineage>
</organism>
<evidence type="ECO:0000313" key="5">
    <source>
        <dbReference type="EMBL" id="TNU73153.1"/>
    </source>
</evidence>
<feature type="compositionally biased region" description="Pro residues" evidence="3">
    <location>
        <begin position="7"/>
        <end position="18"/>
    </location>
</feature>
<dbReference type="PROSITE" id="PS51186">
    <property type="entry name" value="GNAT"/>
    <property type="match status" value="1"/>
</dbReference>
<name>A0A5C5B836_9MICO</name>
<keyword evidence="2" id="KW-0012">Acyltransferase</keyword>
<proteinExistence type="predicted"/>
<dbReference type="OrthoDB" id="9793138at2"/>
<dbReference type="EMBL" id="VENP01000061">
    <property type="protein sequence ID" value="TNU73153.1"/>
    <property type="molecule type" value="Genomic_DNA"/>
</dbReference>
<dbReference type="GO" id="GO:0005737">
    <property type="term" value="C:cytoplasm"/>
    <property type="evidence" value="ECO:0007669"/>
    <property type="project" value="InterPro"/>
</dbReference>
<dbReference type="GO" id="GO:0004042">
    <property type="term" value="F:L-glutamate N-acetyltransferase activity"/>
    <property type="evidence" value="ECO:0007669"/>
    <property type="project" value="InterPro"/>
</dbReference>
<dbReference type="InterPro" id="IPR000182">
    <property type="entry name" value="GNAT_dom"/>
</dbReference>
<dbReference type="Proteomes" id="UP000313849">
    <property type="component" value="Unassembled WGS sequence"/>
</dbReference>
<dbReference type="Gene3D" id="3.40.630.30">
    <property type="match status" value="1"/>
</dbReference>
<comment type="caution">
    <text evidence="5">The sequence shown here is derived from an EMBL/GenBank/DDBJ whole genome shotgun (WGS) entry which is preliminary data.</text>
</comment>
<evidence type="ECO:0000256" key="1">
    <source>
        <dbReference type="ARBA" id="ARBA00022679"/>
    </source>
</evidence>
<dbReference type="PANTHER" id="PTHR30602:SF12">
    <property type="entry name" value="AMINO-ACID ACETYLTRANSFERASE NAGS1, CHLOROPLASTIC-RELATED"/>
    <property type="match status" value="1"/>
</dbReference>
<dbReference type="InterPro" id="IPR016181">
    <property type="entry name" value="Acyl_CoA_acyltransferase"/>
</dbReference>
<accession>A0A5C5B836</accession>
<dbReference type="InterPro" id="IPR010167">
    <property type="entry name" value="NH2A_AcTrfase"/>
</dbReference>
<keyword evidence="6" id="KW-1185">Reference proteome</keyword>